<proteinExistence type="predicted"/>
<evidence type="ECO:0000256" key="10">
    <source>
        <dbReference type="ARBA" id="ARBA00022777"/>
    </source>
</evidence>
<dbReference type="PANTHER" id="PTHR44936:SF9">
    <property type="entry name" value="SENSOR PROTEIN CREC"/>
    <property type="match status" value="1"/>
</dbReference>
<dbReference type="SMART" id="SM00388">
    <property type="entry name" value="HisKA"/>
    <property type="match status" value="1"/>
</dbReference>
<keyword evidence="12" id="KW-0067">ATP-binding</keyword>
<evidence type="ECO:0000256" key="4">
    <source>
        <dbReference type="ARBA" id="ARBA00004651"/>
    </source>
</evidence>
<dbReference type="InterPro" id="IPR036890">
    <property type="entry name" value="HATPase_C_sf"/>
</dbReference>
<evidence type="ECO:0000256" key="2">
    <source>
        <dbReference type="ARBA" id="ARBA00001936"/>
    </source>
</evidence>
<dbReference type="Pfam" id="PF00672">
    <property type="entry name" value="HAMP"/>
    <property type="match status" value="1"/>
</dbReference>
<keyword evidence="21" id="KW-0472">Membrane</keyword>
<accession>A0A5B8RGQ0</accession>
<dbReference type="InterPro" id="IPR005467">
    <property type="entry name" value="His_kinase_dom"/>
</dbReference>
<evidence type="ECO:0000259" key="23">
    <source>
        <dbReference type="PROSITE" id="PS50885"/>
    </source>
</evidence>
<dbReference type="InterPro" id="IPR050980">
    <property type="entry name" value="2C_sensor_his_kinase"/>
</dbReference>
<keyword evidence="14" id="KW-0904">Protein phosphatase</keyword>
<evidence type="ECO:0000256" key="8">
    <source>
        <dbReference type="ARBA" id="ARBA00022679"/>
    </source>
</evidence>
<feature type="transmembrane region" description="Helical" evidence="21">
    <location>
        <begin position="285"/>
        <end position="306"/>
    </location>
</feature>
<keyword evidence="15" id="KW-0902">Two-component regulatory system</keyword>
<dbReference type="SMART" id="SM00304">
    <property type="entry name" value="HAMP"/>
    <property type="match status" value="1"/>
</dbReference>
<evidence type="ECO:0000313" key="24">
    <source>
        <dbReference type="EMBL" id="QEA06674.1"/>
    </source>
</evidence>
<sequence>MTIRTAILRGTLALVFGSILLSGAVSFYQFRQALQSEIARTLQVTSTALLERVDAYLFDRLEDVREWRLLQVMQDIRVGDVDKRLSRLLTDLRQGHGPVYDALFCTDQEGRVVASSQASRIDTTRMPAPAAVREARGDNAEVVVETLATLDRAGGPQLVLRTTVPDAFGTGTLGYLYAVLNWNHVKGFLRDSVGGTPRAALLVNTSGRVIAESGAAELGADAPTADLSRWLDQADDASPVIQDGAALGTGPLLVGVARTSYYHKLSGFDWHLLVVEPTGIAFKPVWRLAAAMILALVVTMVVAGWVSHRVSGRIARPIARLTEFARRLRGGEQPPPPPVHDRITEVRELSRAFEETIEALRQSREQLVRAGKLAVVGEMAAIMAHEVRTPLGILRSSAQLLERQPELTEEGRELTGYIQSETDRLGALVNTLLETARPRPPSFRPADLRGILEHAVALVETRAAKNGVPVALDPGRGDAVLTCDREQLIQVFLNLLINAIQYSPEGHPVSVQLRCEAEALVVHVDDAGPGVPDTFQHRVFDPFFTQREGGIGLGLTVVQQIVEAHGGRIDVGNSPAGGARFSVRLPRHNEEGAA</sequence>
<keyword evidence="13" id="KW-0460">Magnesium</keyword>
<evidence type="ECO:0000256" key="12">
    <source>
        <dbReference type="ARBA" id="ARBA00022840"/>
    </source>
</evidence>
<keyword evidence="21" id="KW-0812">Transmembrane</keyword>
<evidence type="ECO:0000256" key="18">
    <source>
        <dbReference type="ARBA" id="ARBA00023211"/>
    </source>
</evidence>
<evidence type="ECO:0000256" key="5">
    <source>
        <dbReference type="ARBA" id="ARBA00012438"/>
    </source>
</evidence>
<dbReference type="PANTHER" id="PTHR44936">
    <property type="entry name" value="SENSOR PROTEIN CREC"/>
    <property type="match status" value="1"/>
</dbReference>
<dbReference type="GO" id="GO:0004721">
    <property type="term" value="F:phosphoprotein phosphatase activity"/>
    <property type="evidence" value="ECO:0007669"/>
    <property type="project" value="UniProtKB-KW"/>
</dbReference>
<dbReference type="CDD" id="cd06225">
    <property type="entry name" value="HAMP"/>
    <property type="match status" value="1"/>
</dbReference>
<comment type="subcellular location">
    <subcellularLocation>
        <location evidence="4">Cell membrane</location>
        <topology evidence="4">Multi-pass membrane protein</topology>
    </subcellularLocation>
</comment>
<evidence type="ECO:0000256" key="14">
    <source>
        <dbReference type="ARBA" id="ARBA00022912"/>
    </source>
</evidence>
<dbReference type="CDD" id="cd00082">
    <property type="entry name" value="HisKA"/>
    <property type="match status" value="1"/>
</dbReference>
<evidence type="ECO:0000256" key="13">
    <source>
        <dbReference type="ARBA" id="ARBA00022842"/>
    </source>
</evidence>
<evidence type="ECO:0000256" key="20">
    <source>
        <dbReference type="ARBA" id="ARBA00041776"/>
    </source>
</evidence>
<dbReference type="SMART" id="SM00387">
    <property type="entry name" value="HATPase_c"/>
    <property type="match status" value="1"/>
</dbReference>
<dbReference type="PRINTS" id="PR00344">
    <property type="entry name" value="BCTRLSENSOR"/>
</dbReference>
<dbReference type="PROSITE" id="PS50885">
    <property type="entry name" value="HAMP"/>
    <property type="match status" value="1"/>
</dbReference>
<evidence type="ECO:0000256" key="7">
    <source>
        <dbReference type="ARBA" id="ARBA00022553"/>
    </source>
</evidence>
<evidence type="ECO:0000256" key="11">
    <source>
        <dbReference type="ARBA" id="ARBA00022801"/>
    </source>
</evidence>
<protein>
    <recommendedName>
        <fullName evidence="19">Signal transduction histidine-protein kinase/phosphatase MprB</fullName>
        <ecNumber evidence="5">2.7.13.3</ecNumber>
    </recommendedName>
    <alternativeName>
        <fullName evidence="20">Mycobacterial persistence regulator B</fullName>
    </alternativeName>
</protein>
<evidence type="ECO:0000256" key="17">
    <source>
        <dbReference type="ARBA" id="ARBA00023026"/>
    </source>
</evidence>
<keyword evidence="10 24" id="KW-0418">Kinase</keyword>
<dbReference type="Gene3D" id="6.10.340.10">
    <property type="match status" value="1"/>
</dbReference>
<dbReference type="SUPFAM" id="SSF47384">
    <property type="entry name" value="Homodimeric domain of signal transducing histidine kinase"/>
    <property type="match status" value="1"/>
</dbReference>
<dbReference type="Pfam" id="PF02518">
    <property type="entry name" value="HATPase_c"/>
    <property type="match status" value="1"/>
</dbReference>
<gene>
    <name evidence="24" type="primary">sasA_10</name>
    <name evidence="24" type="ORF">KBTEX_03014</name>
</gene>
<dbReference type="InterPro" id="IPR004358">
    <property type="entry name" value="Sig_transdc_His_kin-like_C"/>
</dbReference>
<keyword evidence="11" id="KW-0378">Hydrolase</keyword>
<dbReference type="InterPro" id="IPR003594">
    <property type="entry name" value="HATPase_dom"/>
</dbReference>
<organism evidence="24">
    <name type="scientific">uncultured organism</name>
    <dbReference type="NCBI Taxonomy" id="155900"/>
    <lineage>
        <taxon>unclassified sequences</taxon>
        <taxon>environmental samples</taxon>
    </lineage>
</organism>
<dbReference type="SUPFAM" id="SSF55874">
    <property type="entry name" value="ATPase domain of HSP90 chaperone/DNA topoisomerase II/histidine kinase"/>
    <property type="match status" value="1"/>
</dbReference>
<dbReference type="EMBL" id="MN079161">
    <property type="protein sequence ID" value="QEA06674.1"/>
    <property type="molecule type" value="Genomic_DNA"/>
</dbReference>
<evidence type="ECO:0000256" key="9">
    <source>
        <dbReference type="ARBA" id="ARBA00022741"/>
    </source>
</evidence>
<evidence type="ECO:0000256" key="19">
    <source>
        <dbReference type="ARBA" id="ARBA00040454"/>
    </source>
</evidence>
<dbReference type="PROSITE" id="PS50109">
    <property type="entry name" value="HIS_KIN"/>
    <property type="match status" value="1"/>
</dbReference>
<dbReference type="InterPro" id="IPR003660">
    <property type="entry name" value="HAMP_dom"/>
</dbReference>
<keyword evidence="9" id="KW-0547">Nucleotide-binding</keyword>
<keyword evidence="17" id="KW-0843">Virulence</keyword>
<name>A0A5B8RGQ0_9ZZZZ</name>
<evidence type="ECO:0000256" key="21">
    <source>
        <dbReference type="SAM" id="Phobius"/>
    </source>
</evidence>
<dbReference type="GO" id="GO:0005524">
    <property type="term" value="F:ATP binding"/>
    <property type="evidence" value="ECO:0007669"/>
    <property type="project" value="UniProtKB-KW"/>
</dbReference>
<comment type="cofactor">
    <cofactor evidence="2">
        <name>Mn(2+)</name>
        <dbReference type="ChEBI" id="CHEBI:29035"/>
    </cofactor>
</comment>
<evidence type="ECO:0000256" key="3">
    <source>
        <dbReference type="ARBA" id="ARBA00001946"/>
    </source>
</evidence>
<keyword evidence="21" id="KW-1133">Transmembrane helix</keyword>
<evidence type="ECO:0000259" key="22">
    <source>
        <dbReference type="PROSITE" id="PS50109"/>
    </source>
</evidence>
<dbReference type="SUPFAM" id="SSF158472">
    <property type="entry name" value="HAMP domain-like"/>
    <property type="match status" value="1"/>
</dbReference>
<dbReference type="InterPro" id="IPR003661">
    <property type="entry name" value="HisK_dim/P_dom"/>
</dbReference>
<keyword evidence="16" id="KW-0346">Stress response</keyword>
<feature type="domain" description="Histidine kinase" evidence="22">
    <location>
        <begin position="382"/>
        <end position="589"/>
    </location>
</feature>
<dbReference type="Gene3D" id="1.10.287.130">
    <property type="match status" value="1"/>
</dbReference>
<keyword evidence="8 24" id="KW-0808">Transferase</keyword>
<keyword evidence="7" id="KW-0597">Phosphoprotein</keyword>
<evidence type="ECO:0000256" key="1">
    <source>
        <dbReference type="ARBA" id="ARBA00000085"/>
    </source>
</evidence>
<dbReference type="GO" id="GO:0000155">
    <property type="term" value="F:phosphorelay sensor kinase activity"/>
    <property type="evidence" value="ECO:0007669"/>
    <property type="project" value="InterPro"/>
</dbReference>
<reference evidence="24" key="1">
    <citation type="submission" date="2019-06" db="EMBL/GenBank/DDBJ databases">
        <authorList>
            <person name="Murdoch R.W."/>
            <person name="Fathepure B."/>
        </authorList>
    </citation>
    <scope>NUCLEOTIDE SEQUENCE</scope>
</reference>
<dbReference type="EC" id="2.7.13.3" evidence="5"/>
<dbReference type="Gene3D" id="3.30.565.10">
    <property type="entry name" value="Histidine kinase-like ATPase, C-terminal domain"/>
    <property type="match status" value="1"/>
</dbReference>
<feature type="domain" description="HAMP" evidence="23">
    <location>
        <begin position="312"/>
        <end position="365"/>
    </location>
</feature>
<evidence type="ECO:0000256" key="16">
    <source>
        <dbReference type="ARBA" id="ARBA00023016"/>
    </source>
</evidence>
<dbReference type="CDD" id="cd00075">
    <property type="entry name" value="HATPase"/>
    <property type="match status" value="1"/>
</dbReference>
<comment type="catalytic activity">
    <reaction evidence="1">
        <text>ATP + protein L-histidine = ADP + protein N-phospho-L-histidine.</text>
        <dbReference type="EC" id="2.7.13.3"/>
    </reaction>
</comment>
<keyword evidence="18" id="KW-0464">Manganese</keyword>
<dbReference type="InterPro" id="IPR036097">
    <property type="entry name" value="HisK_dim/P_sf"/>
</dbReference>
<dbReference type="GO" id="GO:0005886">
    <property type="term" value="C:plasma membrane"/>
    <property type="evidence" value="ECO:0007669"/>
    <property type="project" value="UniProtKB-SubCell"/>
</dbReference>
<evidence type="ECO:0000256" key="15">
    <source>
        <dbReference type="ARBA" id="ARBA00023012"/>
    </source>
</evidence>
<comment type="cofactor">
    <cofactor evidence="3">
        <name>Mg(2+)</name>
        <dbReference type="ChEBI" id="CHEBI:18420"/>
    </cofactor>
</comment>
<dbReference type="Pfam" id="PF00512">
    <property type="entry name" value="HisKA"/>
    <property type="match status" value="1"/>
</dbReference>
<dbReference type="AlphaFoldDB" id="A0A5B8RGQ0"/>
<keyword evidence="6" id="KW-1003">Cell membrane</keyword>
<evidence type="ECO:0000256" key="6">
    <source>
        <dbReference type="ARBA" id="ARBA00022475"/>
    </source>
</evidence>